<sequence>MLMKRKSSNQPAKRAKKKKRRLVFAADRHWVRVRTTPPFFDHNQPSIYLESTIHTPFLFSSSSSSFQAESGMDELEFKDERIGKSENVLCYVLCVMISE</sequence>
<dbReference type="AlphaFoldDB" id="I3SRK2"/>
<reference evidence="2" key="1">
    <citation type="submission" date="2012-05" db="EMBL/GenBank/DDBJ databases">
        <authorList>
            <person name="Krishnakumar V."/>
            <person name="Cheung F."/>
            <person name="Xiao Y."/>
            <person name="Chan A."/>
            <person name="Moskal W.A."/>
            <person name="Town C.D."/>
        </authorList>
    </citation>
    <scope>NUCLEOTIDE SEQUENCE</scope>
</reference>
<protein>
    <submittedName>
        <fullName evidence="2">Uncharacterized protein</fullName>
    </submittedName>
</protein>
<proteinExistence type="evidence at transcript level"/>
<evidence type="ECO:0000313" key="2">
    <source>
        <dbReference type="EMBL" id="AFK42894.1"/>
    </source>
</evidence>
<feature type="region of interest" description="Disordered" evidence="1">
    <location>
        <begin position="1"/>
        <end position="21"/>
    </location>
</feature>
<organism evidence="2">
    <name type="scientific">Lotus japonicus</name>
    <name type="common">Lotus corniculatus var. japonicus</name>
    <dbReference type="NCBI Taxonomy" id="34305"/>
    <lineage>
        <taxon>Eukaryota</taxon>
        <taxon>Viridiplantae</taxon>
        <taxon>Streptophyta</taxon>
        <taxon>Embryophyta</taxon>
        <taxon>Tracheophyta</taxon>
        <taxon>Spermatophyta</taxon>
        <taxon>Magnoliopsida</taxon>
        <taxon>eudicotyledons</taxon>
        <taxon>Gunneridae</taxon>
        <taxon>Pentapetalae</taxon>
        <taxon>rosids</taxon>
        <taxon>fabids</taxon>
        <taxon>Fabales</taxon>
        <taxon>Fabaceae</taxon>
        <taxon>Papilionoideae</taxon>
        <taxon>50 kb inversion clade</taxon>
        <taxon>NPAAA clade</taxon>
        <taxon>Hologalegina</taxon>
        <taxon>robinioid clade</taxon>
        <taxon>Loteae</taxon>
        <taxon>Lotus</taxon>
    </lineage>
</organism>
<evidence type="ECO:0000256" key="1">
    <source>
        <dbReference type="SAM" id="MobiDB-lite"/>
    </source>
</evidence>
<dbReference type="EMBL" id="BT143100">
    <property type="protein sequence ID" value="AFK42894.1"/>
    <property type="molecule type" value="mRNA"/>
</dbReference>
<accession>I3SRK2</accession>
<name>I3SRK2_LOTJA</name>